<name>A0A9W7KTF3_9STRA</name>
<gene>
    <name evidence="2" type="ORF">TrLO_g9013</name>
</gene>
<comment type="caution">
    <text evidence="2">The sequence shown here is derived from an EMBL/GenBank/DDBJ whole genome shotgun (WGS) entry which is preliminary data.</text>
</comment>
<proteinExistence type="predicted"/>
<dbReference type="AlphaFoldDB" id="A0A9W7KTF3"/>
<reference evidence="3" key="1">
    <citation type="journal article" date="2023" name="Commun. Biol.">
        <title>Genome analysis of Parmales, the sister group of diatoms, reveals the evolutionary specialization of diatoms from phago-mixotrophs to photoautotrophs.</title>
        <authorList>
            <person name="Ban H."/>
            <person name="Sato S."/>
            <person name="Yoshikawa S."/>
            <person name="Yamada K."/>
            <person name="Nakamura Y."/>
            <person name="Ichinomiya M."/>
            <person name="Sato N."/>
            <person name="Blanc-Mathieu R."/>
            <person name="Endo H."/>
            <person name="Kuwata A."/>
            <person name="Ogata H."/>
        </authorList>
    </citation>
    <scope>NUCLEOTIDE SEQUENCE [LARGE SCALE GENOMIC DNA]</scope>
    <source>
        <strain evidence="3">NIES 3700</strain>
    </source>
</reference>
<dbReference type="OrthoDB" id="10472619at2759"/>
<feature type="compositionally biased region" description="Basic residues" evidence="1">
    <location>
        <begin position="196"/>
        <end position="208"/>
    </location>
</feature>
<feature type="region of interest" description="Disordered" evidence="1">
    <location>
        <begin position="176"/>
        <end position="208"/>
    </location>
</feature>
<dbReference type="Proteomes" id="UP001165122">
    <property type="component" value="Unassembled WGS sequence"/>
</dbReference>
<protein>
    <submittedName>
        <fullName evidence="2">Uncharacterized protein</fullName>
    </submittedName>
</protein>
<accession>A0A9W7KTF3</accession>
<organism evidence="2 3">
    <name type="scientific">Triparma laevis f. longispina</name>
    <dbReference type="NCBI Taxonomy" id="1714387"/>
    <lineage>
        <taxon>Eukaryota</taxon>
        <taxon>Sar</taxon>
        <taxon>Stramenopiles</taxon>
        <taxon>Ochrophyta</taxon>
        <taxon>Bolidophyceae</taxon>
        <taxon>Parmales</taxon>
        <taxon>Triparmaceae</taxon>
        <taxon>Triparma</taxon>
    </lineage>
</organism>
<evidence type="ECO:0000313" key="2">
    <source>
        <dbReference type="EMBL" id="GMI10685.1"/>
    </source>
</evidence>
<keyword evidence="3" id="KW-1185">Reference proteome</keyword>
<evidence type="ECO:0000256" key="1">
    <source>
        <dbReference type="SAM" id="MobiDB-lite"/>
    </source>
</evidence>
<evidence type="ECO:0000313" key="3">
    <source>
        <dbReference type="Proteomes" id="UP001165122"/>
    </source>
</evidence>
<feature type="compositionally biased region" description="Basic and acidic residues" evidence="1">
    <location>
        <begin position="176"/>
        <end position="185"/>
    </location>
</feature>
<dbReference type="EMBL" id="BRXW01000152">
    <property type="protein sequence ID" value="GMI10685.1"/>
    <property type="molecule type" value="Genomic_DNA"/>
</dbReference>
<sequence length="208" mass="23520">MSDVVKPSDVNIIPLLNTYIDKGLNALVQTEILTSSHASLQLAVSSLETANAGLHESLKEAEENAVCLAEELGRVRGKGGEGWRERRREVEEEREAEMELARLREIENAHVLLLGDKQNLSEENRRLKMKVQLVTQQHLSEKSKISKEAMEQINASSQAQLLKRKVSNLQAQNESLQEKLRESDRANIVALQEKSKKQKKKKDKAYGR</sequence>